<reference evidence="2 3" key="1">
    <citation type="journal article" date="2011" name="J. Bacteriol.">
        <title>Genome sequence of Halorhabdus tiamatea, the first archaeon isolated from a deep-sea anoxic brine lake.</title>
        <authorList>
            <person name="Antunes A."/>
            <person name="Alam I."/>
            <person name="Bajic V.B."/>
            <person name="Stingl U."/>
        </authorList>
    </citation>
    <scope>NUCLEOTIDE SEQUENCE [LARGE SCALE GENOMIC DNA]</scope>
    <source>
        <strain evidence="2 3">SARL4B</strain>
    </source>
</reference>
<keyword evidence="4" id="KW-1185">Reference proteome</keyword>
<gene>
    <name evidence="2" type="ORF">HLRTI_002488</name>
    <name evidence="1" type="ORF">HTIA_0759</name>
</gene>
<organism evidence="2 3">
    <name type="scientific">Halorhabdus tiamatea SARL4B</name>
    <dbReference type="NCBI Taxonomy" id="1033806"/>
    <lineage>
        <taxon>Archaea</taxon>
        <taxon>Methanobacteriati</taxon>
        <taxon>Methanobacteriota</taxon>
        <taxon>Stenosarchaea group</taxon>
        <taxon>Halobacteria</taxon>
        <taxon>Halobacteriales</taxon>
        <taxon>Haloarculaceae</taxon>
        <taxon>Halorhabdus</taxon>
    </lineage>
</organism>
<dbReference type="Pfam" id="PF19095">
    <property type="entry name" value="DUF5783"/>
    <property type="match status" value="1"/>
</dbReference>
<evidence type="ECO:0000313" key="1">
    <source>
        <dbReference type="EMBL" id="CCQ32899.1"/>
    </source>
</evidence>
<protein>
    <submittedName>
        <fullName evidence="2">Uncharacterized protein</fullName>
    </submittedName>
</protein>
<evidence type="ECO:0000313" key="4">
    <source>
        <dbReference type="Proteomes" id="UP000015381"/>
    </source>
</evidence>
<dbReference type="KEGG" id="hti:HTIA_0759"/>
<dbReference type="Proteomes" id="UP000003861">
    <property type="component" value="Unassembled WGS sequence"/>
</dbReference>
<proteinExistence type="predicted"/>
<reference evidence="2 3" key="2">
    <citation type="journal article" date="2013" name="PLoS ONE">
        <title>INDIGO - INtegrated Data Warehouse of MIcrobial GenOmes with Examples from the Red Sea Extremophiles.</title>
        <authorList>
            <person name="Alam I."/>
            <person name="Antunes A."/>
            <person name="Kamau A.A."/>
            <person name="Ba Alawi W."/>
            <person name="Kalkatawi M."/>
            <person name="Stingl U."/>
            <person name="Bajic V.B."/>
        </authorList>
    </citation>
    <scope>NUCLEOTIDE SEQUENCE [LARGE SCALE GENOMIC DNA]</scope>
    <source>
        <strain evidence="2 3">SARL4B</strain>
    </source>
</reference>
<dbReference type="RefSeq" id="WP_008527247.1">
    <property type="nucleotide sequence ID" value="NC_021921.1"/>
</dbReference>
<dbReference type="AlphaFoldDB" id="F7PM85"/>
<dbReference type="OrthoDB" id="225920at2157"/>
<dbReference type="Proteomes" id="UP000015381">
    <property type="component" value="Chromosome I"/>
</dbReference>
<dbReference type="eggNOG" id="arCOG03029">
    <property type="taxonomic scope" value="Archaea"/>
</dbReference>
<dbReference type="STRING" id="1033806.HTIA_0759"/>
<accession>F7PM85</accession>
<dbReference type="EMBL" id="AFNT02000031">
    <property type="protein sequence ID" value="ERJ05510.1"/>
    <property type="molecule type" value="Genomic_DNA"/>
</dbReference>
<sequence length="106" mass="12569">MTDFDPDRFTDKYEHYFTELQQAYRQAFEAMSERHDSDLIHGIDQRILAESEPFYEEDGRFRIELPEDATDRLPDVDADRLETVLGEYTDELATQLQAVFDVEDNR</sequence>
<dbReference type="EMBL" id="HF571520">
    <property type="protein sequence ID" value="CCQ32899.1"/>
    <property type="molecule type" value="Genomic_DNA"/>
</dbReference>
<reference evidence="1 4" key="3">
    <citation type="journal article" date="2014" name="Environ. Microbiol.">
        <title>Halorhabdus tiamatea: proteogenomics and glycosidase activity measurements identify the first cultivated euryarchaeon from a deep-sea anoxic brine lake as potential polysaccharide degrader.</title>
        <authorList>
            <person name="Werner J."/>
            <person name="Ferrer M."/>
            <person name="Michel G."/>
            <person name="Mann A.J."/>
            <person name="Huang S."/>
            <person name="Juarez S."/>
            <person name="Ciordia S."/>
            <person name="Albar J.P."/>
            <person name="Alcaide M."/>
            <person name="La Cono V."/>
            <person name="Yakimov M.M."/>
            <person name="Antunes A."/>
            <person name="Taborda M."/>
            <person name="Da Costa M.S."/>
            <person name="Amann R.I."/>
            <person name="Gloeckner F.O."/>
            <person name="Golyshina O.V."/>
            <person name="Golyshin P.N."/>
            <person name="Teeling H."/>
        </authorList>
    </citation>
    <scope>NUCLEOTIDE SEQUENCE [LARGE SCALE GENOMIC DNA]</scope>
    <source>
        <strain evidence="4">SARL4B</strain>
        <strain evidence="1">Type strain: SARL4B</strain>
    </source>
</reference>
<dbReference type="GeneID" id="23797907"/>
<name>F7PM85_9EURY</name>
<evidence type="ECO:0000313" key="2">
    <source>
        <dbReference type="EMBL" id="ERJ05510.1"/>
    </source>
</evidence>
<dbReference type="InterPro" id="IPR043952">
    <property type="entry name" value="DUF5783"/>
</dbReference>
<dbReference type="HOGENOM" id="CLU_2243747_0_0_2"/>
<evidence type="ECO:0000313" key="3">
    <source>
        <dbReference type="Proteomes" id="UP000003861"/>
    </source>
</evidence>